<keyword evidence="2" id="KW-1185">Reference proteome</keyword>
<dbReference type="AlphaFoldDB" id="A0A238ZGH1"/>
<dbReference type="Pfam" id="PF19827">
    <property type="entry name" value="DUF6308"/>
    <property type="match status" value="1"/>
</dbReference>
<dbReference type="OrthoDB" id="5178186at2"/>
<reference evidence="2" key="1">
    <citation type="submission" date="2017-06" db="EMBL/GenBank/DDBJ databases">
        <authorList>
            <person name="Varghese N."/>
            <person name="Submissions S."/>
        </authorList>
    </citation>
    <scope>NUCLEOTIDE SEQUENCE [LARGE SCALE GENOMIC DNA]</scope>
    <source>
        <strain evidence="2">DSM 45423</strain>
    </source>
</reference>
<dbReference type="RefSeq" id="WP_089401936.1">
    <property type="nucleotide sequence ID" value="NZ_FZOH01000001.1"/>
</dbReference>
<proteinExistence type="predicted"/>
<dbReference type="EMBL" id="FZOH01000001">
    <property type="protein sequence ID" value="SNR82222.1"/>
    <property type="molecule type" value="Genomic_DNA"/>
</dbReference>
<name>A0A238ZGH1_9ACTN</name>
<evidence type="ECO:0000313" key="2">
    <source>
        <dbReference type="Proteomes" id="UP000198386"/>
    </source>
</evidence>
<gene>
    <name evidence="1" type="ORF">SAMN04488107_0053</name>
</gene>
<protein>
    <submittedName>
        <fullName evidence="1">Uncharacterized protein</fullName>
    </submittedName>
</protein>
<accession>A0A238ZGH1</accession>
<dbReference type="InterPro" id="IPR046275">
    <property type="entry name" value="DUF6308"/>
</dbReference>
<evidence type="ECO:0000313" key="1">
    <source>
        <dbReference type="EMBL" id="SNR82222.1"/>
    </source>
</evidence>
<organism evidence="1 2">
    <name type="scientific">Geodermatophilus saharensis</name>
    <dbReference type="NCBI Taxonomy" id="1137994"/>
    <lineage>
        <taxon>Bacteria</taxon>
        <taxon>Bacillati</taxon>
        <taxon>Actinomycetota</taxon>
        <taxon>Actinomycetes</taxon>
        <taxon>Geodermatophilales</taxon>
        <taxon>Geodermatophilaceae</taxon>
        <taxon>Geodermatophilus</taxon>
    </lineage>
</organism>
<sequence>MTCEPPPDVPDDWPRPYGDEIEEALRIARAALSDDSARPATQRLAAHYDPAGRGAGTTFLELSPVAPTTVTAADLHALTVLNAPVNALTTRRLLDDEDTRADIKAALARLEPTADLATADWTTFLAMEALSQPIQAACRDPWASESNPWVTAAKLCARKRPRLFPVRDNVVCKGLGLFGTSRRRLGDRRVDWQVFACLMRDRELVDRIDELAEQVRTAHGVRCDSVPLRVLDVALWTWLRN</sequence>
<dbReference type="Proteomes" id="UP000198386">
    <property type="component" value="Unassembled WGS sequence"/>
</dbReference>